<proteinExistence type="predicted"/>
<feature type="transmembrane region" description="Helical" evidence="1">
    <location>
        <begin position="20"/>
        <end position="39"/>
    </location>
</feature>
<organism evidence="2 3">
    <name type="scientific">Ancylostoma ceylanicum</name>
    <dbReference type="NCBI Taxonomy" id="53326"/>
    <lineage>
        <taxon>Eukaryota</taxon>
        <taxon>Metazoa</taxon>
        <taxon>Ecdysozoa</taxon>
        <taxon>Nematoda</taxon>
        <taxon>Chromadorea</taxon>
        <taxon>Rhabditida</taxon>
        <taxon>Rhabditina</taxon>
        <taxon>Rhabditomorpha</taxon>
        <taxon>Strongyloidea</taxon>
        <taxon>Ancylostomatidae</taxon>
        <taxon>Ancylostomatinae</taxon>
        <taxon>Ancylostoma</taxon>
    </lineage>
</organism>
<evidence type="ECO:0008006" key="4">
    <source>
        <dbReference type="Google" id="ProtNLM"/>
    </source>
</evidence>
<comment type="caution">
    <text evidence="2">The sequence shown here is derived from an EMBL/GenBank/DDBJ whole genome shotgun (WGS) entry which is preliminary data.</text>
</comment>
<protein>
    <recommendedName>
        <fullName evidence="4">SCP domain-containing protein</fullName>
    </recommendedName>
</protein>
<dbReference type="InterPro" id="IPR035940">
    <property type="entry name" value="CAP_sf"/>
</dbReference>
<evidence type="ECO:0000313" key="3">
    <source>
        <dbReference type="Proteomes" id="UP000024635"/>
    </source>
</evidence>
<evidence type="ECO:0000313" key="2">
    <source>
        <dbReference type="EMBL" id="EYB90244.1"/>
    </source>
</evidence>
<dbReference type="SUPFAM" id="SSF55797">
    <property type="entry name" value="PR-1-like"/>
    <property type="match status" value="1"/>
</dbReference>
<name>A0A016SIU8_9BILA</name>
<dbReference type="OrthoDB" id="5911200at2759"/>
<accession>A0A016SIU8</accession>
<dbReference type="EMBL" id="JARK01001558">
    <property type="protein sequence ID" value="EYB90244.1"/>
    <property type="molecule type" value="Genomic_DNA"/>
</dbReference>
<keyword evidence="3" id="KW-1185">Reference proteome</keyword>
<gene>
    <name evidence="2" type="primary">Acey_s0222.g2624</name>
    <name evidence="2" type="ORF">Y032_0222g2624</name>
</gene>
<keyword evidence="1" id="KW-0812">Transmembrane</keyword>
<keyword evidence="1" id="KW-1133">Transmembrane helix</keyword>
<dbReference type="STRING" id="53326.A0A016SIU8"/>
<dbReference type="AlphaFoldDB" id="A0A016SIU8"/>
<keyword evidence="1" id="KW-0472">Membrane</keyword>
<evidence type="ECO:0000256" key="1">
    <source>
        <dbReference type="SAM" id="Phobius"/>
    </source>
</evidence>
<dbReference type="Proteomes" id="UP000024635">
    <property type="component" value="Unassembled WGS sequence"/>
</dbReference>
<dbReference type="Gene3D" id="3.40.33.10">
    <property type="entry name" value="CAP"/>
    <property type="match status" value="1"/>
</dbReference>
<sequence>MGLLYIKRPESYQRNIHKMAMFAVILVTVICSVLPNNAIEIVMDNAAKCLLHRPFREILNDFHNGLRQSVGKGEGVINGKSLGPAREMYGLVYDCSMEEEASHEMTLPGFAALFNRGMISLSGEYEGSSNDALKKLLPTLYGNETTVRQLIYPKAARFGCWGKLKKGSAAGRRHMDIVCLYDKKPTDGESLVGGNVCSEDKDCTFYKRSYCQDSLCYVP</sequence>
<reference evidence="3" key="1">
    <citation type="journal article" date="2015" name="Nat. Genet.">
        <title>The genome and transcriptome of the zoonotic hookworm Ancylostoma ceylanicum identify infection-specific gene families.</title>
        <authorList>
            <person name="Schwarz E.M."/>
            <person name="Hu Y."/>
            <person name="Antoshechkin I."/>
            <person name="Miller M.M."/>
            <person name="Sternberg P.W."/>
            <person name="Aroian R.V."/>
        </authorList>
    </citation>
    <scope>NUCLEOTIDE SEQUENCE</scope>
    <source>
        <strain evidence="3">HY135</strain>
    </source>
</reference>